<keyword evidence="4" id="KW-1185">Reference proteome</keyword>
<dbReference type="InterPro" id="IPR047288">
    <property type="entry name" value="Tudor_SGF29_rpt1"/>
</dbReference>
<feature type="domain" description="SGF29 C-terminal" evidence="2">
    <location>
        <begin position="159"/>
        <end position="292"/>
    </location>
</feature>
<dbReference type="PROSITE" id="PS51518">
    <property type="entry name" value="SGF29_C"/>
    <property type="match status" value="1"/>
</dbReference>
<dbReference type="PANTHER" id="PTHR21539:SF0">
    <property type="entry name" value="SAGA-ASSOCIATED FACTOR 29"/>
    <property type="match status" value="1"/>
</dbReference>
<evidence type="ECO:0000313" key="3">
    <source>
        <dbReference type="EMBL" id="CAH2350093.1"/>
    </source>
</evidence>
<organism evidence="3 4">
    <name type="scientific">[Candida] railenensis</name>
    <dbReference type="NCBI Taxonomy" id="45579"/>
    <lineage>
        <taxon>Eukaryota</taxon>
        <taxon>Fungi</taxon>
        <taxon>Dikarya</taxon>
        <taxon>Ascomycota</taxon>
        <taxon>Saccharomycotina</taxon>
        <taxon>Pichiomycetes</taxon>
        <taxon>Debaryomycetaceae</taxon>
        <taxon>Kurtzmaniella</taxon>
    </lineage>
</organism>
<dbReference type="GO" id="GO:0000124">
    <property type="term" value="C:SAGA complex"/>
    <property type="evidence" value="ECO:0007669"/>
    <property type="project" value="InterPro"/>
</dbReference>
<dbReference type="CDD" id="cd20393">
    <property type="entry name" value="Tudor_SGF29_rpt1"/>
    <property type="match status" value="1"/>
</dbReference>
<accession>A0A9P0QK83</accession>
<gene>
    <name evidence="3" type="ORF">CLIB1423_01S02322</name>
</gene>
<feature type="region of interest" description="Disordered" evidence="1">
    <location>
        <begin position="89"/>
        <end position="141"/>
    </location>
</feature>
<proteinExistence type="predicted"/>
<comment type="caution">
    <text evidence="3">The sequence shown here is derived from an EMBL/GenBank/DDBJ whole genome shotgun (WGS) entry which is preliminary data.</text>
</comment>
<dbReference type="InterPro" id="IPR037802">
    <property type="entry name" value="SGF29"/>
</dbReference>
<protein>
    <submittedName>
        <fullName evidence="3">SAGA-associated factor 29</fullName>
    </submittedName>
</protein>
<sequence length="292" mass="32320">MPAETEGYWDIIVTSLQDICNANEATSFDNKFKPYLSRSLDNENLEELKSEVFEHKSNVSTSKRLVNTSQQNLGILIEKLKAEAETSATTVASGGSGKSAASGKSNASKANGSSPMIAKRGSGKSSSGSKGGSGKSFSKDNKKITKKAGRSYYTSMYNPSEPIYVGSEVVYKLKNRHAEEWIQCEVMRVIGDGIKFEIRDPEPDENNNINPTFKANYKEILLIPPLNEVPDLVNYTYGCKVLARYPETTTFYTAVVVGNKKDGKVRLKFDGEDEINKETEVERRLVLPFPEK</sequence>
<dbReference type="FunFam" id="2.30.30.140:FF:000055">
    <property type="entry name" value="SAGA complex component"/>
    <property type="match status" value="1"/>
</dbReference>
<dbReference type="PANTHER" id="PTHR21539">
    <property type="entry name" value="SAGA-ASSOCIATED FACTOR 29"/>
    <property type="match status" value="1"/>
</dbReference>
<dbReference type="InterPro" id="IPR010750">
    <property type="entry name" value="SGF29_tudor-like_dom"/>
</dbReference>
<dbReference type="Pfam" id="PF07039">
    <property type="entry name" value="SGF29_Tudor"/>
    <property type="match status" value="1"/>
</dbReference>
<dbReference type="Gene3D" id="2.30.30.140">
    <property type="match status" value="1"/>
</dbReference>
<evidence type="ECO:0000259" key="2">
    <source>
        <dbReference type="PROSITE" id="PS51518"/>
    </source>
</evidence>
<name>A0A9P0QK83_9ASCO</name>
<dbReference type="AlphaFoldDB" id="A0A9P0QK83"/>
<reference evidence="3" key="1">
    <citation type="submission" date="2022-03" db="EMBL/GenBank/DDBJ databases">
        <authorList>
            <person name="Legras J.-L."/>
            <person name="Devillers H."/>
            <person name="Grondin C."/>
        </authorList>
    </citation>
    <scope>NUCLEOTIDE SEQUENCE</scope>
    <source>
        <strain evidence="3">CLIB 1423</strain>
    </source>
</reference>
<dbReference type="Proteomes" id="UP000837801">
    <property type="component" value="Unassembled WGS sequence"/>
</dbReference>
<dbReference type="OrthoDB" id="10265994at2759"/>
<dbReference type="EMBL" id="CAKXYY010000001">
    <property type="protein sequence ID" value="CAH2350093.1"/>
    <property type="molecule type" value="Genomic_DNA"/>
</dbReference>
<evidence type="ECO:0000313" key="4">
    <source>
        <dbReference type="Proteomes" id="UP000837801"/>
    </source>
</evidence>
<evidence type="ECO:0000256" key="1">
    <source>
        <dbReference type="SAM" id="MobiDB-lite"/>
    </source>
</evidence>
<feature type="compositionally biased region" description="Low complexity" evidence="1">
    <location>
        <begin position="98"/>
        <end position="114"/>
    </location>
</feature>